<dbReference type="Proteomes" id="UP001152797">
    <property type="component" value="Unassembled WGS sequence"/>
</dbReference>
<keyword evidence="3" id="KW-0489">Methyltransferase</keyword>
<sequence>MLKMDVEGAEFAAILACDIDALASFDQICLELHWLGRPQRDGGIGMQAAALEKLLDAHFVLLHAHGNSYGDVVEVAGCLLPDVLEVLYVNRRLLDPTEYRPNETGLVPKDILDANNCPFVPDICLVGAPFGADVPLPPTEPKRDPAVTHVVPRSRAMRVDDLQKFRALRQQFVHASERLALLQVQGAIWSDDEIAYHLSTLISGATSLSPKPPDVLTIDPLLSTAWTEGSAFSIDVWAKDHARVVHEGIQVIGACRILDHWVPFHVVPCQLHANVFTWDVPAHDHARLNAFLESLVKSLGFQSFVVNRQQRLYFVSDRCGALAIHFLHSALFGTQLPTSADDADQVHQKLRQRFVELIGKTEYVIRPWIWGAGDSSSDAEGELQNPPSVDVPDFVLVPEPVGVVSRVFDVVSPQSDPDLEAASSTESVDLSQPLSTAPNCDHQIVSTSAGSQVTEVCSGARSRSRSPRLTDGARCSRADPTVPAPDADGATGESGPLPIMPGQSADIEHIVRVGDDTIPVTFAVVPGWGDAQVPARGLYDEGAYSRELWSRVEWDRDDLIALSQAQMLQVQPPHVPNPTKLWSLRGQRMPFCDRLALLRNQLGAVADDEIRYHLNVLKEECLSGVDFPAKEIVVVDPLVCAAWIDPVSFDCTEWAATHPEIFEAGLQVVGVFCFDSHWIPVLITPWGENVRIASFDATPALPDEIASVLTRVVHALGFTEIHFDHVPRTFAMKTVCGAVAINFLRSQVGGFPRIGTNFSAWEEHHCLRRRFMHYAGNVTEVPRPWFWGLGEAPDDSADEDCLGLSEEPLQRESSAPPNDRPVQVTVGRLVDLATGGVSPDLEWLLSCSAFQLLESGCPCIVDLHQLALLRAQLLPSAFRRQLLAVQFGIWSDDELRFHLHDLAHRCVVYQGGVVIRKVVVLDPLLTAAWTLPGSISPESCSRLFPKVVSDQLHLVGAFRIASHWVPILLVPCGECVQIVSSDYQAGLPAQWINCLVSFVYALGFRSIRFDHDQRLFQCRSACGAVAINFLAFRLGLGVRVSTYGAVWQSHVALRTKFANALSSTNLVSRPWVWGSGDDESSEHSWPSDDVIAAPVEPEGGSAGELSQRSGVDNSVPFSHVCITTDQRIDLFATHGRSMGDDEIRFHLNMLVVQRQSLGASSSGPRPVVIPVESLNFLNRNDVGHILIEKWCQGVPQVKTHGHQIVGVLLEGEHWLPIWVVPAGMVTHLPGSI</sequence>
<evidence type="ECO:0000313" key="2">
    <source>
        <dbReference type="EMBL" id="CAI4012920.1"/>
    </source>
</evidence>
<dbReference type="EMBL" id="CAMXCT020005646">
    <property type="protein sequence ID" value="CAL1166295.1"/>
    <property type="molecule type" value="Genomic_DNA"/>
</dbReference>
<accession>A0A9P1DMD6</accession>
<reference evidence="2" key="1">
    <citation type="submission" date="2022-10" db="EMBL/GenBank/DDBJ databases">
        <authorList>
            <person name="Chen Y."/>
            <person name="Dougan E. K."/>
            <person name="Chan C."/>
            <person name="Rhodes N."/>
            <person name="Thang M."/>
        </authorList>
    </citation>
    <scope>NUCLEOTIDE SEQUENCE</scope>
</reference>
<evidence type="ECO:0000313" key="3">
    <source>
        <dbReference type="EMBL" id="CAL4800232.1"/>
    </source>
</evidence>
<dbReference type="OrthoDB" id="460464at2759"/>
<dbReference type="GO" id="GO:0032259">
    <property type="term" value="P:methylation"/>
    <property type="evidence" value="ECO:0007669"/>
    <property type="project" value="UniProtKB-KW"/>
</dbReference>
<feature type="region of interest" description="Disordered" evidence="1">
    <location>
        <begin position="416"/>
        <end position="499"/>
    </location>
</feature>
<protein>
    <submittedName>
        <fullName evidence="3">Methyltransferase FkbM domain-containing protein</fullName>
    </submittedName>
</protein>
<feature type="compositionally biased region" description="Polar residues" evidence="1">
    <location>
        <begin position="422"/>
        <end position="455"/>
    </location>
</feature>
<gene>
    <name evidence="2" type="ORF">C1SCF055_LOCUS37941</name>
</gene>
<dbReference type="EMBL" id="CAMXCT010005646">
    <property type="protein sequence ID" value="CAI4012920.1"/>
    <property type="molecule type" value="Genomic_DNA"/>
</dbReference>
<evidence type="ECO:0000313" key="4">
    <source>
        <dbReference type="Proteomes" id="UP001152797"/>
    </source>
</evidence>
<proteinExistence type="predicted"/>
<comment type="caution">
    <text evidence="2">The sequence shown here is derived from an EMBL/GenBank/DDBJ whole genome shotgun (WGS) entry which is preliminary data.</text>
</comment>
<name>A0A9P1DMD6_9DINO</name>
<dbReference type="AlphaFoldDB" id="A0A9P1DMD6"/>
<dbReference type="EMBL" id="CAMXCT030005646">
    <property type="protein sequence ID" value="CAL4800232.1"/>
    <property type="molecule type" value="Genomic_DNA"/>
</dbReference>
<feature type="region of interest" description="Disordered" evidence="1">
    <location>
        <begin position="1078"/>
        <end position="1110"/>
    </location>
</feature>
<evidence type="ECO:0000256" key="1">
    <source>
        <dbReference type="SAM" id="MobiDB-lite"/>
    </source>
</evidence>
<keyword evidence="4" id="KW-1185">Reference proteome</keyword>
<organism evidence="2">
    <name type="scientific">Cladocopium goreaui</name>
    <dbReference type="NCBI Taxonomy" id="2562237"/>
    <lineage>
        <taxon>Eukaryota</taxon>
        <taxon>Sar</taxon>
        <taxon>Alveolata</taxon>
        <taxon>Dinophyceae</taxon>
        <taxon>Suessiales</taxon>
        <taxon>Symbiodiniaceae</taxon>
        <taxon>Cladocopium</taxon>
    </lineage>
</organism>
<reference evidence="3 4" key="2">
    <citation type="submission" date="2024-05" db="EMBL/GenBank/DDBJ databases">
        <authorList>
            <person name="Chen Y."/>
            <person name="Shah S."/>
            <person name="Dougan E. K."/>
            <person name="Thang M."/>
            <person name="Chan C."/>
        </authorList>
    </citation>
    <scope>NUCLEOTIDE SEQUENCE [LARGE SCALE GENOMIC DNA]</scope>
</reference>
<keyword evidence="3" id="KW-0808">Transferase</keyword>
<dbReference type="GO" id="GO:0008168">
    <property type="term" value="F:methyltransferase activity"/>
    <property type="evidence" value="ECO:0007669"/>
    <property type="project" value="UniProtKB-KW"/>
</dbReference>